<accession>A0A6S6U4P0</accession>
<keyword evidence="1" id="KW-0472">Membrane</keyword>
<evidence type="ECO:0000313" key="2">
    <source>
        <dbReference type="EMBL" id="CAA6824240.1"/>
    </source>
</evidence>
<feature type="transmembrane region" description="Helical" evidence="1">
    <location>
        <begin position="52"/>
        <end position="73"/>
    </location>
</feature>
<organism evidence="2">
    <name type="scientific">uncultured Aureispira sp</name>
    <dbReference type="NCBI Taxonomy" id="1331704"/>
    <lineage>
        <taxon>Bacteria</taxon>
        <taxon>Pseudomonadati</taxon>
        <taxon>Bacteroidota</taxon>
        <taxon>Saprospiria</taxon>
        <taxon>Saprospirales</taxon>
        <taxon>Saprospiraceae</taxon>
        <taxon>Aureispira</taxon>
        <taxon>environmental samples</taxon>
    </lineage>
</organism>
<reference evidence="2" key="1">
    <citation type="submission" date="2020-01" db="EMBL/GenBank/DDBJ databases">
        <authorList>
            <person name="Meier V. D."/>
            <person name="Meier V D."/>
        </authorList>
    </citation>
    <scope>NUCLEOTIDE SEQUENCE</scope>
    <source>
        <strain evidence="2">HLG_WM_MAG_10</strain>
    </source>
</reference>
<feature type="transmembrane region" description="Helical" evidence="1">
    <location>
        <begin position="12"/>
        <end position="32"/>
    </location>
</feature>
<protein>
    <recommendedName>
        <fullName evidence="3">Bacterial Pleckstrin homology domain-containing protein</fullName>
    </recommendedName>
</protein>
<evidence type="ECO:0000256" key="1">
    <source>
        <dbReference type="SAM" id="Phobius"/>
    </source>
</evidence>
<keyword evidence="1" id="KW-0812">Transmembrane</keyword>
<proteinExistence type="predicted"/>
<evidence type="ECO:0008006" key="3">
    <source>
        <dbReference type="Google" id="ProtNLM"/>
    </source>
</evidence>
<name>A0A6S6U4P0_9BACT</name>
<dbReference type="EMBL" id="CACVAQ010000342">
    <property type="protein sequence ID" value="CAA6824240.1"/>
    <property type="molecule type" value="Genomic_DNA"/>
</dbReference>
<gene>
    <name evidence="2" type="ORF">HELGO_WM19459</name>
</gene>
<dbReference type="AlphaFoldDB" id="A0A6S6U4P0"/>
<sequence>MNTSFKETQKLSNSVLILISVLLIPLGLLLLYGIYQQVFLEIPFGDKPAPDAVLVICFLLITAFLVFFGAFNIQTEIDEIGIKMRFFIFAKRELKWAQITSAEVVDYGFIGGWGIRFTQKYGTAYTTKGKVGLAIHLKSGKRLLIGTQRAPEVAAILQEML</sequence>
<keyword evidence="1" id="KW-1133">Transmembrane helix</keyword>